<reference evidence="1 2" key="1">
    <citation type="submission" date="2023-01" db="EMBL/GenBank/DDBJ databases">
        <title>Analysis of 21 Apiospora genomes using comparative genomics revels a genus with tremendous synthesis potential of carbohydrate active enzymes and secondary metabolites.</title>
        <authorList>
            <person name="Sorensen T."/>
        </authorList>
    </citation>
    <scope>NUCLEOTIDE SEQUENCE [LARGE SCALE GENOMIC DNA]</scope>
    <source>
        <strain evidence="1 2">CBS 20057</strain>
    </source>
</reference>
<evidence type="ECO:0000313" key="2">
    <source>
        <dbReference type="Proteomes" id="UP001396898"/>
    </source>
</evidence>
<name>A0ABR1SAI0_9PEZI</name>
<accession>A0ABR1SAI0</accession>
<organism evidence="1 2">
    <name type="scientific">Apiospora marii</name>
    <dbReference type="NCBI Taxonomy" id="335849"/>
    <lineage>
        <taxon>Eukaryota</taxon>
        <taxon>Fungi</taxon>
        <taxon>Dikarya</taxon>
        <taxon>Ascomycota</taxon>
        <taxon>Pezizomycotina</taxon>
        <taxon>Sordariomycetes</taxon>
        <taxon>Xylariomycetidae</taxon>
        <taxon>Amphisphaeriales</taxon>
        <taxon>Apiosporaceae</taxon>
        <taxon>Apiospora</taxon>
    </lineage>
</organism>
<dbReference type="Proteomes" id="UP001396898">
    <property type="component" value="Unassembled WGS sequence"/>
</dbReference>
<protein>
    <recommendedName>
        <fullName evidence="3">F-box domain-containing protein</fullName>
    </recommendedName>
</protein>
<evidence type="ECO:0000313" key="1">
    <source>
        <dbReference type="EMBL" id="KAK8028726.1"/>
    </source>
</evidence>
<dbReference type="EMBL" id="JAQQWI010000007">
    <property type="protein sequence ID" value="KAK8028726.1"/>
    <property type="molecule type" value="Genomic_DNA"/>
</dbReference>
<proteinExistence type="predicted"/>
<comment type="caution">
    <text evidence="1">The sequence shown here is derived from an EMBL/GenBank/DDBJ whole genome shotgun (WGS) entry which is preliminary data.</text>
</comment>
<evidence type="ECO:0008006" key="3">
    <source>
        <dbReference type="Google" id="ProtNLM"/>
    </source>
</evidence>
<keyword evidence="2" id="KW-1185">Reference proteome</keyword>
<sequence>MVRHALPNLERRKSATRAEYADWCKILERGQRAISRLVRDPDPDALERELVRMANSEPQKPPHLRPRNMQAESAFGAAATLLPDFLQQPAPSASSAPRGSGKSLFMKLPFEVRNMIYDHCVFYPSSKELYHVYYSRRNSQTQRFTPTIYLLSKEITREALLALRSRVLVIDRVPPWPMGRSSPLEICNFISRDTLLKVRYLELRVAFGEGDSGNGDVWLKVVRDLLRALSSRNSIIHFKVLVKVHGLQVPYVWSAELRHYEQMKQQIP</sequence>
<gene>
    <name evidence="1" type="ORF">PG991_005782</name>
</gene>